<accession>A0A1M4BL09</accession>
<protein>
    <submittedName>
        <fullName evidence="1">Uncharacterized protein</fullName>
    </submittedName>
</protein>
<organism evidence="1">
    <name type="scientific">Nonomuraea gerenzanensis</name>
    <dbReference type="NCBI Taxonomy" id="93944"/>
    <lineage>
        <taxon>Bacteria</taxon>
        <taxon>Bacillati</taxon>
        <taxon>Actinomycetota</taxon>
        <taxon>Actinomycetes</taxon>
        <taxon>Streptosporangiales</taxon>
        <taxon>Streptosporangiaceae</taxon>
        <taxon>Nonomuraea</taxon>
    </lineage>
</organism>
<reference evidence="1" key="1">
    <citation type="submission" date="2016-04" db="EMBL/GenBank/DDBJ databases">
        <authorList>
            <person name="Evans L.H."/>
            <person name="Alamgir A."/>
            <person name="Owens N."/>
            <person name="Weber N.D."/>
            <person name="Virtaneva K."/>
            <person name="Barbian K."/>
            <person name="Babar A."/>
            <person name="Rosenke K."/>
        </authorList>
    </citation>
    <scope>NUCLEOTIDE SEQUENCE</scope>
    <source>
        <strain evidence="1">Nono1</strain>
    </source>
</reference>
<name>A0A1M4BL09_9ACTN</name>
<proteinExistence type="predicted"/>
<dbReference type="EMBL" id="LT559121">
    <property type="protein sequence ID" value="SAP16367.1"/>
    <property type="molecule type" value="Genomic_DNA"/>
</dbReference>
<dbReference type="AlphaFoldDB" id="A0A1M4BL09"/>
<sequence length="43" mass="4988">MQVIPSDRVELVIDLQRDSTATYEVLSHRDLDKDYPADLDKEP</sequence>
<gene>
    <name evidence="1" type="ORF">BN4615_P11030</name>
</gene>
<evidence type="ECO:0000313" key="1">
    <source>
        <dbReference type="EMBL" id="SAP16367.1"/>
    </source>
</evidence>